<feature type="transmembrane region" description="Helical" evidence="1">
    <location>
        <begin position="177"/>
        <end position="196"/>
    </location>
</feature>
<feature type="transmembrane region" description="Helical" evidence="1">
    <location>
        <begin position="406"/>
        <end position="430"/>
    </location>
</feature>
<reference evidence="2 3" key="1">
    <citation type="submission" date="2011-02" db="EMBL/GenBank/DDBJ databases">
        <title>The Genome Sequence of Sphaeroforma arctica JP610.</title>
        <authorList>
            <consortium name="The Broad Institute Genome Sequencing Platform"/>
            <person name="Russ C."/>
            <person name="Cuomo C."/>
            <person name="Young S.K."/>
            <person name="Zeng Q."/>
            <person name="Gargeya S."/>
            <person name="Alvarado L."/>
            <person name="Berlin A."/>
            <person name="Chapman S.B."/>
            <person name="Chen Z."/>
            <person name="Freedman E."/>
            <person name="Gellesch M."/>
            <person name="Goldberg J."/>
            <person name="Griggs A."/>
            <person name="Gujja S."/>
            <person name="Heilman E."/>
            <person name="Heiman D."/>
            <person name="Howarth C."/>
            <person name="Mehta T."/>
            <person name="Neiman D."/>
            <person name="Pearson M."/>
            <person name="Roberts A."/>
            <person name="Saif S."/>
            <person name="Shea T."/>
            <person name="Shenoy N."/>
            <person name="Sisk P."/>
            <person name="Stolte C."/>
            <person name="Sykes S."/>
            <person name="White J."/>
            <person name="Yandava C."/>
            <person name="Burger G."/>
            <person name="Gray M.W."/>
            <person name="Holland P.W.H."/>
            <person name="King N."/>
            <person name="Lang F.B.F."/>
            <person name="Roger A.J."/>
            <person name="Ruiz-Trillo I."/>
            <person name="Haas B."/>
            <person name="Nusbaum C."/>
            <person name="Birren B."/>
        </authorList>
    </citation>
    <scope>NUCLEOTIDE SEQUENCE [LARGE SCALE GENOMIC DNA]</scope>
    <source>
        <strain evidence="2 3">JP610</strain>
    </source>
</reference>
<dbReference type="RefSeq" id="XP_014155258.1">
    <property type="nucleotide sequence ID" value="XM_014299783.1"/>
</dbReference>
<dbReference type="eggNOG" id="ENOG502QPTK">
    <property type="taxonomic scope" value="Eukaryota"/>
</dbReference>
<name>A0A0L0FXR6_9EUKA</name>
<dbReference type="AlphaFoldDB" id="A0A0L0FXR6"/>
<evidence type="ECO:0000313" key="3">
    <source>
        <dbReference type="Proteomes" id="UP000054560"/>
    </source>
</evidence>
<keyword evidence="1" id="KW-0812">Transmembrane</keyword>
<dbReference type="PANTHER" id="PTHR23525">
    <property type="entry name" value="TRANSPORTER, PUTATIVE-RELATED"/>
    <property type="match status" value="1"/>
</dbReference>
<feature type="transmembrane region" description="Helical" evidence="1">
    <location>
        <begin position="103"/>
        <end position="125"/>
    </location>
</feature>
<feature type="transmembrane region" description="Helical" evidence="1">
    <location>
        <begin position="7"/>
        <end position="28"/>
    </location>
</feature>
<dbReference type="PANTHER" id="PTHR23525:SF1">
    <property type="entry name" value="NODULIN-LIKE DOMAIN-CONTAINING PROTEIN"/>
    <property type="match status" value="1"/>
</dbReference>
<dbReference type="Proteomes" id="UP000054560">
    <property type="component" value="Unassembled WGS sequence"/>
</dbReference>
<feature type="transmembrane region" description="Helical" evidence="1">
    <location>
        <begin position="145"/>
        <end position="165"/>
    </location>
</feature>
<dbReference type="GO" id="GO:0022857">
    <property type="term" value="F:transmembrane transporter activity"/>
    <property type="evidence" value="ECO:0007669"/>
    <property type="project" value="InterPro"/>
</dbReference>
<keyword evidence="3" id="KW-1185">Reference proteome</keyword>
<dbReference type="Pfam" id="PF07690">
    <property type="entry name" value="MFS_1"/>
    <property type="match status" value="1"/>
</dbReference>
<organism evidence="2 3">
    <name type="scientific">Sphaeroforma arctica JP610</name>
    <dbReference type="NCBI Taxonomy" id="667725"/>
    <lineage>
        <taxon>Eukaryota</taxon>
        <taxon>Ichthyosporea</taxon>
        <taxon>Ichthyophonida</taxon>
        <taxon>Sphaeroforma</taxon>
    </lineage>
</organism>
<keyword evidence="1" id="KW-0472">Membrane</keyword>
<dbReference type="SUPFAM" id="SSF103473">
    <property type="entry name" value="MFS general substrate transporter"/>
    <property type="match status" value="1"/>
</dbReference>
<protein>
    <recommendedName>
        <fullName evidence="4">Major facilitator superfamily (MFS) profile domain-containing protein</fullName>
    </recommendedName>
</protein>
<dbReference type="Gene3D" id="1.20.1250.20">
    <property type="entry name" value="MFS general substrate transporter like domains"/>
    <property type="match status" value="2"/>
</dbReference>
<accession>A0A0L0FXR6</accession>
<feature type="transmembrane region" description="Helical" evidence="1">
    <location>
        <begin position="312"/>
        <end position="330"/>
    </location>
</feature>
<gene>
    <name evidence="2" type="ORF">SARC_06316</name>
</gene>
<evidence type="ECO:0000256" key="1">
    <source>
        <dbReference type="SAM" id="Phobius"/>
    </source>
</evidence>
<evidence type="ECO:0008006" key="4">
    <source>
        <dbReference type="Google" id="ProtNLM"/>
    </source>
</evidence>
<dbReference type="EMBL" id="KQ242041">
    <property type="protein sequence ID" value="KNC81356.1"/>
    <property type="molecule type" value="Genomic_DNA"/>
</dbReference>
<dbReference type="OrthoDB" id="541403at2759"/>
<dbReference type="GeneID" id="25906820"/>
<feature type="transmembrane region" description="Helical" evidence="1">
    <location>
        <begin position="282"/>
        <end position="300"/>
    </location>
</feature>
<proteinExistence type="predicted"/>
<keyword evidence="1" id="KW-1133">Transmembrane helix</keyword>
<feature type="transmembrane region" description="Helical" evidence="1">
    <location>
        <begin position="377"/>
        <end position="400"/>
    </location>
</feature>
<sequence>MGSKNIYLTNFFTFFDGLAMGMWNYAILGPYLFKLCGDNKHAGYAEGIQGTAQALASIPASILADRYRRDIVLRWSGGIGALGIALTIVALLQPYGHNWYENFLMLCVGMAVFGVYMGMWSPPLYAIYADSIPSGQRSGYETWRYVLSIGSLASGPVSNMVLFLILGNEWGIKQMTIIFMIGMALHFISIASLFFFSDDDTLGDESDALLDDSTQEAAEAEIIKARLLSAETIRAKGCFSWLHVTHIPYIVAISDVTFGLASGMTIKFFPIYFADVLQLSPILVNFVFVLDPVVEVLLSLTGQKISLQYGRVEVLVCFKIVGIALLWVMATFDSLWIEHPYWLISIYIIRSALINCVVPLARSILMDYCPPNQRAKWGALESLSAFGWSGSAVLGGILVDSYGFDIAFHATATVQLIAWSPLLLLLPLVAREEHAEARRSLVDGAVEEKGLLMPGLRNEERRYSS</sequence>
<evidence type="ECO:0000313" key="2">
    <source>
        <dbReference type="EMBL" id="KNC81356.1"/>
    </source>
</evidence>
<feature type="transmembrane region" description="Helical" evidence="1">
    <location>
        <begin position="71"/>
        <end position="91"/>
    </location>
</feature>
<dbReference type="InterPro" id="IPR036259">
    <property type="entry name" value="MFS_trans_sf"/>
</dbReference>
<feature type="transmembrane region" description="Helical" evidence="1">
    <location>
        <begin position="342"/>
        <end position="365"/>
    </location>
</feature>
<dbReference type="InterPro" id="IPR011701">
    <property type="entry name" value="MFS"/>
</dbReference>